<name>A0ACC2TYK0_9FUNG</name>
<evidence type="ECO:0000313" key="1">
    <source>
        <dbReference type="EMBL" id="KAJ9079560.1"/>
    </source>
</evidence>
<proteinExistence type="predicted"/>
<protein>
    <submittedName>
        <fullName evidence="1">Uncharacterized protein</fullName>
    </submittedName>
</protein>
<comment type="caution">
    <text evidence="1">The sequence shown here is derived from an EMBL/GenBank/DDBJ whole genome shotgun (WGS) entry which is preliminary data.</text>
</comment>
<evidence type="ECO:0000313" key="2">
    <source>
        <dbReference type="Proteomes" id="UP001165960"/>
    </source>
</evidence>
<gene>
    <name evidence="1" type="ORF">DSO57_1034276</name>
</gene>
<accession>A0ACC2TYK0</accession>
<dbReference type="EMBL" id="QTSX02001703">
    <property type="protein sequence ID" value="KAJ9079560.1"/>
    <property type="molecule type" value="Genomic_DNA"/>
</dbReference>
<keyword evidence="2" id="KW-1185">Reference proteome</keyword>
<reference evidence="1" key="1">
    <citation type="submission" date="2022-04" db="EMBL/GenBank/DDBJ databases">
        <title>Genome of the entomopathogenic fungus Entomophthora muscae.</title>
        <authorList>
            <person name="Elya C."/>
            <person name="Lovett B.R."/>
            <person name="Lee E."/>
            <person name="Macias A.M."/>
            <person name="Hajek A.E."/>
            <person name="De Bivort B.L."/>
            <person name="Kasson M.T."/>
            <person name="De Fine Licht H.H."/>
            <person name="Stajich J.E."/>
        </authorList>
    </citation>
    <scope>NUCLEOTIDE SEQUENCE</scope>
    <source>
        <strain evidence="1">Berkeley</strain>
    </source>
</reference>
<organism evidence="1 2">
    <name type="scientific">Entomophthora muscae</name>
    <dbReference type="NCBI Taxonomy" id="34485"/>
    <lineage>
        <taxon>Eukaryota</taxon>
        <taxon>Fungi</taxon>
        <taxon>Fungi incertae sedis</taxon>
        <taxon>Zoopagomycota</taxon>
        <taxon>Entomophthoromycotina</taxon>
        <taxon>Entomophthoromycetes</taxon>
        <taxon>Entomophthorales</taxon>
        <taxon>Entomophthoraceae</taxon>
        <taxon>Entomophthora</taxon>
    </lineage>
</organism>
<sequence length="445" mass="48355">MYKREWQQQKATMAMEKSVLKSELDLDDVGSSHSDVNRTGTSFGTFVNIVCAVAGTGILGLPYALKQGGWVALSLFFLGAAMAIYTSRMLIECLYYKPGSRLHEFSDIGEAAFGKVGRYFVKVFQYSASLSLACIYILLAGLNIHRLILEYAEREILSLKLLVVISGLVVMVPFALLKSLKEVTVLSVFGALCTVVVVIAVVVQGAIDVGQSDLPSTEPYVLSGLPLSFSTICFSYTGNVVFPHVEGTMKNPRSWNRVVTLSIVFVTALYIVTGVAGYACYGDNVMSPVLNSLPKGVMSSMGYVLITLHVILAAPIYLCSFALEQERWLGIDRSHMSASKEFLLRVLFRSSIVVILTLIAMFLPYFSDLMGLFGAVSGALVVFLIPVTCHYKLFGWRHRTPLQHFGALVILTVGVFGLVLGTSSSIQALSASIQKGDSTTASVTH</sequence>
<dbReference type="Proteomes" id="UP001165960">
    <property type="component" value="Unassembled WGS sequence"/>
</dbReference>